<dbReference type="Gene3D" id="3.40.30.10">
    <property type="entry name" value="Glutaredoxin"/>
    <property type="match status" value="1"/>
</dbReference>
<dbReference type="SFLD" id="SFLDS00019">
    <property type="entry name" value="Glutathione_Transferase_(cytos"/>
    <property type="match status" value="1"/>
</dbReference>
<evidence type="ECO:0000256" key="1">
    <source>
        <dbReference type="RuleBase" id="RU003494"/>
    </source>
</evidence>
<dbReference type="PANTHER" id="PTHR44051:SF8">
    <property type="entry name" value="GLUTATHIONE S-TRANSFERASE GSTA"/>
    <property type="match status" value="1"/>
</dbReference>
<dbReference type="Pfam" id="PF00043">
    <property type="entry name" value="GST_C"/>
    <property type="match status" value="1"/>
</dbReference>
<protein>
    <submittedName>
        <fullName evidence="4">Glutathione S-transferase family protein</fullName>
    </submittedName>
</protein>
<dbReference type="PROSITE" id="PS50405">
    <property type="entry name" value="GST_CTER"/>
    <property type="match status" value="1"/>
</dbReference>
<dbReference type="RefSeq" id="WP_320499782.1">
    <property type="nucleotide sequence ID" value="NZ_JAXCLX010000001.1"/>
</dbReference>
<dbReference type="InterPro" id="IPR004046">
    <property type="entry name" value="GST_C"/>
</dbReference>
<dbReference type="Pfam" id="PF02798">
    <property type="entry name" value="GST_N"/>
    <property type="match status" value="1"/>
</dbReference>
<accession>A0ABU5DXQ1</accession>
<feature type="domain" description="GST N-terminal" evidence="2">
    <location>
        <begin position="1"/>
        <end position="80"/>
    </location>
</feature>
<dbReference type="SUPFAM" id="SSF52833">
    <property type="entry name" value="Thioredoxin-like"/>
    <property type="match status" value="1"/>
</dbReference>
<comment type="caution">
    <text evidence="4">The sequence shown here is derived from an EMBL/GenBank/DDBJ whole genome shotgun (WGS) entry which is preliminary data.</text>
</comment>
<dbReference type="EMBL" id="JAXCLX010000001">
    <property type="protein sequence ID" value="MDY0871351.1"/>
    <property type="molecule type" value="Genomic_DNA"/>
</dbReference>
<proteinExistence type="inferred from homology"/>
<reference evidence="4 5" key="1">
    <citation type="journal article" date="2013" name="Antonie Van Leeuwenhoek">
        <title>Dongia rigui sp. nov., isolated from freshwater of a large wetland in Korea.</title>
        <authorList>
            <person name="Baik K.S."/>
            <person name="Hwang Y.M."/>
            <person name="Choi J.S."/>
            <person name="Kwon J."/>
            <person name="Seong C.N."/>
        </authorList>
    </citation>
    <scope>NUCLEOTIDE SEQUENCE [LARGE SCALE GENOMIC DNA]</scope>
    <source>
        <strain evidence="4 5">04SU4-P</strain>
    </source>
</reference>
<dbReference type="Gene3D" id="1.20.1050.10">
    <property type="match status" value="1"/>
</dbReference>
<dbReference type="Proteomes" id="UP001271769">
    <property type="component" value="Unassembled WGS sequence"/>
</dbReference>
<dbReference type="InterPro" id="IPR010987">
    <property type="entry name" value="Glutathione-S-Trfase_C-like"/>
</dbReference>
<gene>
    <name evidence="4" type="ORF">SMD31_05440</name>
</gene>
<dbReference type="SFLD" id="SFLDG01150">
    <property type="entry name" value="Main.1:_Beta-like"/>
    <property type="match status" value="1"/>
</dbReference>
<keyword evidence="5" id="KW-1185">Reference proteome</keyword>
<dbReference type="InterPro" id="IPR036282">
    <property type="entry name" value="Glutathione-S-Trfase_C_sf"/>
</dbReference>
<dbReference type="CDD" id="cd03188">
    <property type="entry name" value="GST_C_Beta"/>
    <property type="match status" value="1"/>
</dbReference>
<sequence length="205" mass="22703">MLKFFFSPQSCALASHIALEEAGADYEAVRVDFSKNEQRGAAYLKINPKGRVPALATDRGVLTETPAILFFIAQTHPAAKLAPLEDPFDLGRLQAFNAYLCSTVHVAHAHRMRGYRWADDPAAIDEMKRKVPQTVGDCFALIEAEMFEGPFVMGDAFTIADPYLFTLATWLEGDGVDPARFPKILAHRTRMAARPAVAKVWALHQ</sequence>
<comment type="similarity">
    <text evidence="1">Belongs to the GST superfamily.</text>
</comment>
<organism evidence="4 5">
    <name type="scientific">Dongia rigui</name>
    <dbReference type="NCBI Taxonomy" id="940149"/>
    <lineage>
        <taxon>Bacteria</taxon>
        <taxon>Pseudomonadati</taxon>
        <taxon>Pseudomonadota</taxon>
        <taxon>Alphaproteobacteria</taxon>
        <taxon>Rhodospirillales</taxon>
        <taxon>Dongiaceae</taxon>
        <taxon>Dongia</taxon>
    </lineage>
</organism>
<evidence type="ECO:0000259" key="2">
    <source>
        <dbReference type="PROSITE" id="PS50404"/>
    </source>
</evidence>
<dbReference type="PANTHER" id="PTHR44051">
    <property type="entry name" value="GLUTATHIONE S-TRANSFERASE-RELATED"/>
    <property type="match status" value="1"/>
</dbReference>
<evidence type="ECO:0000313" key="5">
    <source>
        <dbReference type="Proteomes" id="UP001271769"/>
    </source>
</evidence>
<dbReference type="InterPro" id="IPR036249">
    <property type="entry name" value="Thioredoxin-like_sf"/>
</dbReference>
<dbReference type="InterPro" id="IPR004045">
    <property type="entry name" value="Glutathione_S-Trfase_N"/>
</dbReference>
<dbReference type="PROSITE" id="PS50404">
    <property type="entry name" value="GST_NTER"/>
    <property type="match status" value="1"/>
</dbReference>
<evidence type="ECO:0000259" key="3">
    <source>
        <dbReference type="PROSITE" id="PS50405"/>
    </source>
</evidence>
<name>A0ABU5DXQ1_9PROT</name>
<dbReference type="SFLD" id="SFLDG00358">
    <property type="entry name" value="Main_(cytGST)"/>
    <property type="match status" value="1"/>
</dbReference>
<dbReference type="InterPro" id="IPR040079">
    <property type="entry name" value="Glutathione_S-Trfase"/>
</dbReference>
<evidence type="ECO:0000313" key="4">
    <source>
        <dbReference type="EMBL" id="MDY0871351.1"/>
    </source>
</evidence>
<dbReference type="CDD" id="cd03057">
    <property type="entry name" value="GST_N_Beta"/>
    <property type="match status" value="1"/>
</dbReference>
<feature type="domain" description="GST C-terminal" evidence="3">
    <location>
        <begin position="86"/>
        <end position="205"/>
    </location>
</feature>
<dbReference type="SUPFAM" id="SSF47616">
    <property type="entry name" value="GST C-terminal domain-like"/>
    <property type="match status" value="1"/>
</dbReference>